<evidence type="ECO:0000313" key="4">
    <source>
        <dbReference type="Proteomes" id="UP000574690"/>
    </source>
</evidence>
<dbReference type="SMART" id="SM01008">
    <property type="entry name" value="Ald_Xan_dh_C"/>
    <property type="match status" value="1"/>
</dbReference>
<comment type="caution">
    <text evidence="3">The sequence shown here is derived from an EMBL/GenBank/DDBJ whole genome shotgun (WGS) entry which is preliminary data.</text>
</comment>
<sequence length="161" mass="16373">MPEPAKTPTPPPWAAGGVGQTPDGEAAERIPVAAPGGQPPTRGVPAGRVPGGGVGESPIRPEAESKVNGAFDYASDLAYEGMLWGHTLRSPHPRALIRSIDTAAALALPGVAAVLTAADVPGKLHYGLIEADQPVLAPGEVNYQGEPVAVVAAETLDLARR</sequence>
<dbReference type="InterPro" id="IPR016208">
    <property type="entry name" value="Ald_Oxase/xanthine_DH-like"/>
</dbReference>
<gene>
    <name evidence="3" type="ORF">HOQ43_11290</name>
</gene>
<feature type="compositionally biased region" description="Low complexity" evidence="1">
    <location>
        <begin position="39"/>
        <end position="48"/>
    </location>
</feature>
<dbReference type="Proteomes" id="UP000574690">
    <property type="component" value="Unassembled WGS sequence"/>
</dbReference>
<dbReference type="PANTHER" id="PTHR11908">
    <property type="entry name" value="XANTHINE DEHYDROGENASE"/>
    <property type="match status" value="1"/>
</dbReference>
<feature type="compositionally biased region" description="Pro residues" evidence="1">
    <location>
        <begin position="1"/>
        <end position="13"/>
    </location>
</feature>
<dbReference type="PANTHER" id="PTHR11908:SF157">
    <property type="entry name" value="XANTHINE DEHYDROGENASE SUBUNIT D-RELATED"/>
    <property type="match status" value="1"/>
</dbReference>
<dbReference type="Pfam" id="PF01315">
    <property type="entry name" value="Ald_Xan_dh_C"/>
    <property type="match status" value="1"/>
</dbReference>
<dbReference type="GO" id="GO:0016491">
    <property type="term" value="F:oxidoreductase activity"/>
    <property type="evidence" value="ECO:0007669"/>
    <property type="project" value="InterPro"/>
</dbReference>
<dbReference type="EMBL" id="JABFXE010000461">
    <property type="protein sequence ID" value="NUQ89033.1"/>
    <property type="molecule type" value="Genomic_DNA"/>
</dbReference>
<dbReference type="AlphaFoldDB" id="A0A850CA77"/>
<dbReference type="InterPro" id="IPR000674">
    <property type="entry name" value="Ald_Oxase/Xan_DH_a/b"/>
</dbReference>
<accession>A0A850CA77</accession>
<proteinExistence type="predicted"/>
<dbReference type="Gene3D" id="3.90.1170.50">
    <property type="entry name" value="Aldehyde oxidase/xanthine dehydrogenase, a/b hammerhead"/>
    <property type="match status" value="1"/>
</dbReference>
<protein>
    <recommendedName>
        <fullName evidence="2">Aldehyde oxidase/xanthine dehydrogenase a/b hammerhead domain-containing protein</fullName>
    </recommendedName>
</protein>
<reference evidence="3 4" key="1">
    <citation type="submission" date="2020-05" db="EMBL/GenBank/DDBJ databases">
        <title>DNA-SIP metagenomic assembled genomes.</title>
        <authorList>
            <person name="Yu J."/>
        </authorList>
    </citation>
    <scope>NUCLEOTIDE SEQUENCE [LARGE SCALE GENOMIC DNA]</scope>
    <source>
        <strain evidence="3">Bin5.27</strain>
    </source>
</reference>
<evidence type="ECO:0000313" key="3">
    <source>
        <dbReference type="EMBL" id="NUQ89033.1"/>
    </source>
</evidence>
<dbReference type="SUPFAM" id="SSF54665">
    <property type="entry name" value="CO dehydrogenase molybdoprotein N-domain-like"/>
    <property type="match status" value="1"/>
</dbReference>
<feature type="region of interest" description="Disordered" evidence="1">
    <location>
        <begin position="1"/>
        <end position="61"/>
    </location>
</feature>
<evidence type="ECO:0000256" key="1">
    <source>
        <dbReference type="SAM" id="MobiDB-lite"/>
    </source>
</evidence>
<organism evidence="3 4">
    <name type="scientific">Glycomyces artemisiae</name>
    <dbReference type="NCBI Taxonomy" id="1076443"/>
    <lineage>
        <taxon>Bacteria</taxon>
        <taxon>Bacillati</taxon>
        <taxon>Actinomycetota</taxon>
        <taxon>Actinomycetes</taxon>
        <taxon>Glycomycetales</taxon>
        <taxon>Glycomycetaceae</taxon>
        <taxon>Glycomyces</taxon>
    </lineage>
</organism>
<feature type="domain" description="Aldehyde oxidase/xanthine dehydrogenase a/b hammerhead" evidence="2">
    <location>
        <begin position="68"/>
        <end position="161"/>
    </location>
</feature>
<name>A0A850CA77_9ACTN</name>
<feature type="non-terminal residue" evidence="3">
    <location>
        <position position="161"/>
    </location>
</feature>
<dbReference type="InterPro" id="IPR036856">
    <property type="entry name" value="Ald_Oxase/Xan_DH_a/b_sf"/>
</dbReference>
<dbReference type="GO" id="GO:0005506">
    <property type="term" value="F:iron ion binding"/>
    <property type="evidence" value="ECO:0007669"/>
    <property type="project" value="InterPro"/>
</dbReference>
<evidence type="ECO:0000259" key="2">
    <source>
        <dbReference type="SMART" id="SM01008"/>
    </source>
</evidence>